<dbReference type="Proteomes" id="UP000176429">
    <property type="component" value="Unassembled WGS sequence"/>
</dbReference>
<proteinExistence type="predicted"/>
<accession>A0A1G2P0Z6</accession>
<organism evidence="3 4">
    <name type="scientific">Candidatus Taylorbacteria bacterium RIFCSPLOWO2_02_FULL_46_40</name>
    <dbReference type="NCBI Taxonomy" id="1802329"/>
    <lineage>
        <taxon>Bacteria</taxon>
        <taxon>Candidatus Tayloriibacteriota</taxon>
    </lineage>
</organism>
<evidence type="ECO:0000256" key="1">
    <source>
        <dbReference type="SAM" id="MobiDB-lite"/>
    </source>
</evidence>
<name>A0A1G2P0Z6_9BACT</name>
<dbReference type="Pfam" id="PF23477">
    <property type="entry name" value="zf_Tbcl_2"/>
    <property type="match status" value="1"/>
</dbReference>
<evidence type="ECO:0000259" key="2">
    <source>
        <dbReference type="Pfam" id="PF23477"/>
    </source>
</evidence>
<feature type="compositionally biased region" description="Basic and acidic residues" evidence="1">
    <location>
        <begin position="95"/>
        <end position="108"/>
    </location>
</feature>
<dbReference type="InterPro" id="IPR026363">
    <property type="entry name" value="CxxC-x17-CxxC_dom"/>
</dbReference>
<evidence type="ECO:0000313" key="3">
    <source>
        <dbReference type="EMBL" id="OHA41282.1"/>
    </source>
</evidence>
<dbReference type="EMBL" id="MHSH01000032">
    <property type="protein sequence ID" value="OHA41282.1"/>
    <property type="molecule type" value="Genomic_DNA"/>
</dbReference>
<feature type="compositionally biased region" description="Low complexity" evidence="1">
    <location>
        <begin position="1"/>
        <end position="14"/>
    </location>
</feature>
<evidence type="ECO:0000313" key="4">
    <source>
        <dbReference type="Proteomes" id="UP000176429"/>
    </source>
</evidence>
<feature type="domain" description="CxxC-x17-CxxC" evidence="2">
    <location>
        <begin position="52"/>
        <end position="85"/>
    </location>
</feature>
<feature type="region of interest" description="Disordered" evidence="1">
    <location>
        <begin position="159"/>
        <end position="196"/>
    </location>
</feature>
<feature type="compositionally biased region" description="Basic and acidic residues" evidence="1">
    <location>
        <begin position="27"/>
        <end position="45"/>
    </location>
</feature>
<reference evidence="3 4" key="1">
    <citation type="journal article" date="2016" name="Nat. Commun.">
        <title>Thousands of microbial genomes shed light on interconnected biogeochemical processes in an aquifer system.</title>
        <authorList>
            <person name="Anantharaman K."/>
            <person name="Brown C.T."/>
            <person name="Hug L.A."/>
            <person name="Sharon I."/>
            <person name="Castelle C.J."/>
            <person name="Probst A.J."/>
            <person name="Thomas B.C."/>
            <person name="Singh A."/>
            <person name="Wilkins M.J."/>
            <person name="Karaoz U."/>
            <person name="Brodie E.L."/>
            <person name="Williams K.H."/>
            <person name="Hubbard S.S."/>
            <person name="Banfield J.F."/>
        </authorList>
    </citation>
    <scope>NUCLEOTIDE SEQUENCE [LARGE SCALE GENOMIC DNA]</scope>
</reference>
<comment type="caution">
    <text evidence="3">The sequence shown here is derived from an EMBL/GenBank/DDBJ whole genome shotgun (WGS) entry which is preliminary data.</text>
</comment>
<protein>
    <recommendedName>
        <fullName evidence="2">CxxC-x17-CxxC domain-containing protein</fullName>
    </recommendedName>
</protein>
<feature type="region of interest" description="Disordered" evidence="1">
    <location>
        <begin position="1"/>
        <end position="45"/>
    </location>
</feature>
<dbReference type="AlphaFoldDB" id="A0A1G2P0Z6"/>
<dbReference type="NCBIfam" id="TIGR04272">
    <property type="entry name" value="cxxc_cxxc_Mbark"/>
    <property type="match status" value="1"/>
</dbReference>
<feature type="compositionally biased region" description="Basic residues" evidence="1">
    <location>
        <begin position="183"/>
        <end position="196"/>
    </location>
</feature>
<gene>
    <name evidence="3" type="ORF">A3H68_00755</name>
</gene>
<feature type="region of interest" description="Disordered" evidence="1">
    <location>
        <begin position="83"/>
        <end position="122"/>
    </location>
</feature>
<sequence length="196" mass="21834">MANFNNRDNRNGNNRFGGGRPTYGDNHSGKRDFSKKRWGDDNRSGDRPVILHEATCAECGKTCEVPFLPIQGKPVYCKDCFGKQRSTQAGGPPNRDNRGDRFEKRDFGARGPIRPSFDNRGNSDAVTRQLEAVNIKLERLIKAVEILAFGKSVETQVTGKMPTNTRSDKKPQEIFVTAAKTTSPKKKTSKKTKTKA</sequence>